<name>A0AAE3AE43_9FIRM</name>
<evidence type="ECO:0000256" key="1">
    <source>
        <dbReference type="ARBA" id="ARBA00023125"/>
    </source>
</evidence>
<dbReference type="RefSeq" id="WP_302928078.1">
    <property type="nucleotide sequence ID" value="NZ_JAJEPW010000008.1"/>
</dbReference>
<keyword evidence="4" id="KW-1185">Reference proteome</keyword>
<feature type="domain" description="HTH cro/C1-type" evidence="2">
    <location>
        <begin position="42"/>
        <end position="96"/>
    </location>
</feature>
<dbReference type="SUPFAM" id="SSF47413">
    <property type="entry name" value="lambda repressor-like DNA-binding domains"/>
    <property type="match status" value="1"/>
</dbReference>
<dbReference type="SMART" id="SM00530">
    <property type="entry name" value="HTH_XRE"/>
    <property type="match status" value="1"/>
</dbReference>
<dbReference type="GO" id="GO:0003677">
    <property type="term" value="F:DNA binding"/>
    <property type="evidence" value="ECO:0007669"/>
    <property type="project" value="UniProtKB-KW"/>
</dbReference>
<dbReference type="Gene3D" id="1.10.260.40">
    <property type="entry name" value="lambda repressor-like DNA-binding domains"/>
    <property type="match status" value="1"/>
</dbReference>
<evidence type="ECO:0000313" key="4">
    <source>
        <dbReference type="Proteomes" id="UP001199319"/>
    </source>
</evidence>
<gene>
    <name evidence="3" type="ORF">LKD37_04400</name>
</gene>
<sequence length="101" mass="11306">MAKGIENRARSPPSVFDFATSKIQKHGGTKMYYDLVESGKRIKALRRKHGLTQEQLAEQLGVAANTIARIENGNRGISIDLAIELVVRFDTTLDYIFLGRE</sequence>
<keyword evidence="1" id="KW-0238">DNA-binding</keyword>
<dbReference type="InterPro" id="IPR001387">
    <property type="entry name" value="Cro/C1-type_HTH"/>
</dbReference>
<dbReference type="PROSITE" id="PS50943">
    <property type="entry name" value="HTH_CROC1"/>
    <property type="match status" value="1"/>
</dbReference>
<dbReference type="CDD" id="cd00093">
    <property type="entry name" value="HTH_XRE"/>
    <property type="match status" value="1"/>
</dbReference>
<dbReference type="Proteomes" id="UP001199319">
    <property type="component" value="Unassembled WGS sequence"/>
</dbReference>
<protein>
    <submittedName>
        <fullName evidence="3">Helix-turn-helix domain-containing protein</fullName>
    </submittedName>
</protein>
<dbReference type="PANTHER" id="PTHR46558:SF4">
    <property type="entry name" value="DNA-BIDING PHAGE PROTEIN"/>
    <property type="match status" value="1"/>
</dbReference>
<dbReference type="AlphaFoldDB" id="A0AAE3AE43"/>
<accession>A0AAE3AE43</accession>
<dbReference type="EMBL" id="JAJEPW010000008">
    <property type="protein sequence ID" value="MCC2128770.1"/>
    <property type="molecule type" value="Genomic_DNA"/>
</dbReference>
<proteinExistence type="predicted"/>
<dbReference type="InterPro" id="IPR010982">
    <property type="entry name" value="Lambda_DNA-bd_dom_sf"/>
</dbReference>
<evidence type="ECO:0000313" key="3">
    <source>
        <dbReference type="EMBL" id="MCC2128770.1"/>
    </source>
</evidence>
<comment type="caution">
    <text evidence="3">The sequence shown here is derived from an EMBL/GenBank/DDBJ whole genome shotgun (WGS) entry which is preliminary data.</text>
</comment>
<dbReference type="PANTHER" id="PTHR46558">
    <property type="entry name" value="TRACRIPTIONAL REGULATORY PROTEIN-RELATED-RELATED"/>
    <property type="match status" value="1"/>
</dbReference>
<organism evidence="3 4">
    <name type="scientific">Brotocaccenecus cirricatena</name>
    <dbReference type="NCBI Taxonomy" id="3064195"/>
    <lineage>
        <taxon>Bacteria</taxon>
        <taxon>Bacillati</taxon>
        <taxon>Bacillota</taxon>
        <taxon>Clostridia</taxon>
        <taxon>Eubacteriales</taxon>
        <taxon>Oscillospiraceae</taxon>
        <taxon>Brotocaccenecus</taxon>
    </lineage>
</organism>
<reference evidence="3" key="1">
    <citation type="submission" date="2021-10" db="EMBL/GenBank/DDBJ databases">
        <title>Anaerobic single-cell dispensing facilitates the cultivation of human gut bacteria.</title>
        <authorList>
            <person name="Afrizal A."/>
        </authorList>
    </citation>
    <scope>NUCLEOTIDE SEQUENCE</scope>
    <source>
        <strain evidence="3">CLA-AA-H272</strain>
    </source>
</reference>
<dbReference type="Pfam" id="PF01381">
    <property type="entry name" value="HTH_3"/>
    <property type="match status" value="1"/>
</dbReference>
<evidence type="ECO:0000259" key="2">
    <source>
        <dbReference type="PROSITE" id="PS50943"/>
    </source>
</evidence>